<dbReference type="GO" id="GO:0097176">
    <property type="term" value="P:epoxide metabolic process"/>
    <property type="evidence" value="ECO:0007669"/>
    <property type="project" value="TreeGrafter"/>
</dbReference>
<dbReference type="OrthoDB" id="7130006at2759"/>
<evidence type="ECO:0000259" key="4">
    <source>
        <dbReference type="Pfam" id="PF00561"/>
    </source>
</evidence>
<dbReference type="InterPro" id="IPR016292">
    <property type="entry name" value="Epoxide_hydrolase"/>
</dbReference>
<dbReference type="SUPFAM" id="SSF53474">
    <property type="entry name" value="alpha/beta-Hydrolases"/>
    <property type="match status" value="1"/>
</dbReference>
<dbReference type="GO" id="GO:0004301">
    <property type="term" value="F:epoxide hydrolase activity"/>
    <property type="evidence" value="ECO:0007669"/>
    <property type="project" value="TreeGrafter"/>
</dbReference>
<dbReference type="Pfam" id="PF06441">
    <property type="entry name" value="EHN"/>
    <property type="match status" value="1"/>
</dbReference>
<evidence type="ECO:0000256" key="1">
    <source>
        <dbReference type="ARBA" id="ARBA00010088"/>
    </source>
</evidence>
<dbReference type="STRING" id="1460663.A0A177CR66"/>
<dbReference type="InterPro" id="IPR000073">
    <property type="entry name" value="AB_hydrolase_1"/>
</dbReference>
<proteinExistence type="inferred from homology"/>
<keyword evidence="7" id="KW-1185">Reference proteome</keyword>
<gene>
    <name evidence="6" type="ORF">CC84DRAFT_1160867</name>
</gene>
<dbReference type="GeneID" id="28761087"/>
<dbReference type="PIRSF" id="PIRSF001112">
    <property type="entry name" value="Epoxide_hydrolase"/>
    <property type="match status" value="1"/>
</dbReference>
<keyword evidence="2 6" id="KW-0378">Hydrolase</keyword>
<dbReference type="InterPro" id="IPR029058">
    <property type="entry name" value="AB_hydrolase_fold"/>
</dbReference>
<evidence type="ECO:0000256" key="3">
    <source>
        <dbReference type="PIRSR" id="PIRSR001112-1"/>
    </source>
</evidence>
<organism evidence="6 7">
    <name type="scientific">Paraphaeosphaeria sporulosa</name>
    <dbReference type="NCBI Taxonomy" id="1460663"/>
    <lineage>
        <taxon>Eukaryota</taxon>
        <taxon>Fungi</taxon>
        <taxon>Dikarya</taxon>
        <taxon>Ascomycota</taxon>
        <taxon>Pezizomycotina</taxon>
        <taxon>Dothideomycetes</taxon>
        <taxon>Pleosporomycetidae</taxon>
        <taxon>Pleosporales</taxon>
        <taxon>Massarineae</taxon>
        <taxon>Didymosphaeriaceae</taxon>
        <taxon>Paraphaeosphaeria</taxon>
    </lineage>
</organism>
<feature type="active site" description="Proton donor" evidence="3">
    <location>
        <position position="335"/>
    </location>
</feature>
<name>A0A177CR66_9PLEO</name>
<feature type="domain" description="Epoxide hydrolase N-terminal" evidence="5">
    <location>
        <begin position="26"/>
        <end position="141"/>
    </location>
</feature>
<dbReference type="Gene3D" id="3.40.50.1820">
    <property type="entry name" value="alpha/beta hydrolase"/>
    <property type="match status" value="1"/>
</dbReference>
<dbReference type="EMBL" id="KV441549">
    <property type="protein sequence ID" value="OAG09796.1"/>
    <property type="molecule type" value="Genomic_DNA"/>
</dbReference>
<reference evidence="6 7" key="1">
    <citation type="submission" date="2016-05" db="EMBL/GenBank/DDBJ databases">
        <title>Comparative analysis of secretome profiles of manganese(II)-oxidizing ascomycete fungi.</title>
        <authorList>
            <consortium name="DOE Joint Genome Institute"/>
            <person name="Zeiner C.A."/>
            <person name="Purvine S.O."/>
            <person name="Zink E.M."/>
            <person name="Wu S."/>
            <person name="Pasa-Tolic L."/>
            <person name="Chaput D.L."/>
            <person name="Haridas S."/>
            <person name="Grigoriev I.V."/>
            <person name="Santelli C.M."/>
            <person name="Hansel C.M."/>
        </authorList>
    </citation>
    <scope>NUCLEOTIDE SEQUENCE [LARGE SCALE GENOMIC DNA]</scope>
    <source>
        <strain evidence="6 7">AP3s5-JAC2a</strain>
    </source>
</reference>
<dbReference type="InParanoid" id="A0A177CR66"/>
<feature type="active site" description="Nucleophile" evidence="3">
    <location>
        <position position="210"/>
    </location>
</feature>
<accession>A0A177CR66</accession>
<evidence type="ECO:0000259" key="5">
    <source>
        <dbReference type="Pfam" id="PF06441"/>
    </source>
</evidence>
<comment type="similarity">
    <text evidence="1">Belongs to the peptidase S33 family.</text>
</comment>
<dbReference type="Proteomes" id="UP000077069">
    <property type="component" value="Unassembled WGS sequence"/>
</dbReference>
<evidence type="ECO:0000313" key="6">
    <source>
        <dbReference type="EMBL" id="OAG09796.1"/>
    </source>
</evidence>
<dbReference type="Pfam" id="PF00561">
    <property type="entry name" value="Abhydrolase_1"/>
    <property type="match status" value="1"/>
</dbReference>
<dbReference type="PANTHER" id="PTHR21661">
    <property type="entry name" value="EPOXIDE HYDROLASE 1-RELATED"/>
    <property type="match status" value="1"/>
</dbReference>
<dbReference type="PANTHER" id="PTHR21661:SF39">
    <property type="entry name" value="HYDROLASE, PUTATIVE (AFU_ORTHOLOGUE AFUA_3G08960)-RELATED"/>
    <property type="match status" value="1"/>
</dbReference>
<dbReference type="InterPro" id="IPR010497">
    <property type="entry name" value="Epoxide_hydro_N"/>
</dbReference>
<feature type="domain" description="AB hydrolase-1" evidence="4">
    <location>
        <begin position="159"/>
        <end position="287"/>
    </location>
</feature>
<protein>
    <submittedName>
        <fullName evidence="6">Alpha/beta-hydrolase</fullName>
    </submittedName>
</protein>
<evidence type="ECO:0000313" key="7">
    <source>
        <dbReference type="Proteomes" id="UP000077069"/>
    </source>
</evidence>
<evidence type="ECO:0000256" key="2">
    <source>
        <dbReference type="ARBA" id="ARBA00022801"/>
    </source>
</evidence>
<dbReference type="RefSeq" id="XP_018040161.1">
    <property type="nucleotide sequence ID" value="XM_018177601.1"/>
</dbReference>
<dbReference type="AlphaFoldDB" id="A0A177CR66"/>
<sequence>MYQVDVPREMDDYTTLPPTAAKDKLKPFNIHIEEHKVQDLKALVRLSPVVQSTYENAAERKEEGHDFGVTREWLIDAKKIWEEEFDWRTHESHLNTFPQYTALITDSDNLPYTIHFCALFSHRTDAIPLARLSGWPCTFAESLPLLSLLREKYTPGTLPYHIILPSQPGWPFSSAPPTERDWTYADSARVLDKLMREVLGFREYAVSGGDIGAGIGRYMAVRHEACKVFHTNHNHMPRPEDVADTPLLLTQDEKEGVARGEDFMAKGTAYGRMAGTRPGTLGAVLAASPLALLAWVGEKYAAWADPRTPVPLGHVLEAVSMYWFTGASATTLYPYREDYLTGVTKKGYLHGQEELYVDKPMGYSFFPKELAPCPRSWAESTGRLMWFRRHEVGGHFPSLERGEALLGDLEDWLGEVWK</sequence>
<feature type="active site" description="Proton acceptor" evidence="3">
    <location>
        <position position="395"/>
    </location>
</feature>